<evidence type="ECO:0000256" key="1">
    <source>
        <dbReference type="SAM" id="Coils"/>
    </source>
</evidence>
<dbReference type="STRING" id="47678.ERS852494_01591"/>
<sequence length="193" mass="22310">MRKSQEVNKAIAILRKKGDKISLNQAEVLDGRHSEVWVFEHYVQNVSDECRDEATYCAARDAALFLSGKLELAELIPDAEQYPIAEKELKESSGKDRMKRLEERVAELEHVIALLSEKINLTVRDEDLGYMTSKEVVDYIGCPVSLMRNWRKKSVLPYYRRGSRIFYHKKDIDNSTTIKKYMKTHGTLAKGIR</sequence>
<proteinExistence type="predicted"/>
<dbReference type="Gene3D" id="1.10.1660.10">
    <property type="match status" value="1"/>
</dbReference>
<dbReference type="InterPro" id="IPR009061">
    <property type="entry name" value="DNA-bd_dom_put_sf"/>
</dbReference>
<dbReference type="EMBL" id="CZAI01000003">
    <property type="protein sequence ID" value="CUP13894.1"/>
    <property type="molecule type" value="Genomic_DNA"/>
</dbReference>
<reference evidence="3 4" key="1">
    <citation type="submission" date="2015-09" db="EMBL/GenBank/DDBJ databases">
        <authorList>
            <consortium name="Pathogen Informatics"/>
        </authorList>
    </citation>
    <scope>NUCLEOTIDE SEQUENCE [LARGE SCALE GENOMIC DNA]</scope>
    <source>
        <strain evidence="3 4">2789STDY5834880</strain>
    </source>
</reference>
<name>A0A174KNV9_9BACE</name>
<feature type="domain" description="Helix-turn-helix" evidence="2">
    <location>
        <begin position="130"/>
        <end position="173"/>
    </location>
</feature>
<evidence type="ECO:0000313" key="4">
    <source>
        <dbReference type="Proteomes" id="UP000095657"/>
    </source>
</evidence>
<gene>
    <name evidence="3" type="ORF">ERS852494_01591</name>
</gene>
<evidence type="ECO:0000313" key="3">
    <source>
        <dbReference type="EMBL" id="CUP13894.1"/>
    </source>
</evidence>
<accession>A0A174KNV9</accession>
<dbReference type="RefSeq" id="WP_055171039.1">
    <property type="nucleotide sequence ID" value="NZ_CZAI01000003.1"/>
</dbReference>
<organism evidence="3 4">
    <name type="scientific">Bacteroides caccae</name>
    <dbReference type="NCBI Taxonomy" id="47678"/>
    <lineage>
        <taxon>Bacteria</taxon>
        <taxon>Pseudomonadati</taxon>
        <taxon>Bacteroidota</taxon>
        <taxon>Bacteroidia</taxon>
        <taxon>Bacteroidales</taxon>
        <taxon>Bacteroidaceae</taxon>
        <taxon>Bacteroides</taxon>
    </lineage>
</organism>
<evidence type="ECO:0000259" key="2">
    <source>
        <dbReference type="Pfam" id="PF12728"/>
    </source>
</evidence>
<dbReference type="Proteomes" id="UP000095657">
    <property type="component" value="Unassembled WGS sequence"/>
</dbReference>
<dbReference type="Pfam" id="PF12728">
    <property type="entry name" value="HTH_17"/>
    <property type="match status" value="1"/>
</dbReference>
<dbReference type="InterPro" id="IPR041657">
    <property type="entry name" value="HTH_17"/>
</dbReference>
<dbReference type="AlphaFoldDB" id="A0A174KNV9"/>
<feature type="coiled-coil region" evidence="1">
    <location>
        <begin position="84"/>
        <end position="118"/>
    </location>
</feature>
<dbReference type="SUPFAM" id="SSF46955">
    <property type="entry name" value="Putative DNA-binding domain"/>
    <property type="match status" value="1"/>
</dbReference>
<protein>
    <recommendedName>
        <fullName evidence="2">Helix-turn-helix domain-containing protein</fullName>
    </recommendedName>
</protein>
<keyword evidence="1" id="KW-0175">Coiled coil</keyword>